<organism evidence="1 2">
    <name type="scientific">Avena sativa</name>
    <name type="common">Oat</name>
    <dbReference type="NCBI Taxonomy" id="4498"/>
    <lineage>
        <taxon>Eukaryota</taxon>
        <taxon>Viridiplantae</taxon>
        <taxon>Streptophyta</taxon>
        <taxon>Embryophyta</taxon>
        <taxon>Tracheophyta</taxon>
        <taxon>Spermatophyta</taxon>
        <taxon>Magnoliopsida</taxon>
        <taxon>Liliopsida</taxon>
        <taxon>Poales</taxon>
        <taxon>Poaceae</taxon>
        <taxon>BOP clade</taxon>
        <taxon>Pooideae</taxon>
        <taxon>Poodae</taxon>
        <taxon>Poeae</taxon>
        <taxon>Poeae Chloroplast Group 1 (Aveneae type)</taxon>
        <taxon>Aveninae</taxon>
        <taxon>Avena</taxon>
    </lineage>
</organism>
<reference evidence="1" key="2">
    <citation type="submission" date="2025-09" db="UniProtKB">
        <authorList>
            <consortium name="EnsemblPlants"/>
        </authorList>
    </citation>
    <scope>IDENTIFICATION</scope>
</reference>
<evidence type="ECO:0000313" key="2">
    <source>
        <dbReference type="Proteomes" id="UP001732700"/>
    </source>
</evidence>
<dbReference type="Proteomes" id="UP001732700">
    <property type="component" value="Chromosome 7D"/>
</dbReference>
<name>A0ACD6AAK2_AVESA</name>
<protein>
    <submittedName>
        <fullName evidence="1">Uncharacterized protein</fullName>
    </submittedName>
</protein>
<keyword evidence="2" id="KW-1185">Reference proteome</keyword>
<evidence type="ECO:0000313" key="1">
    <source>
        <dbReference type="EnsemblPlants" id="AVESA.00010b.r2.7DG1339710.1.CDS.1"/>
    </source>
</evidence>
<dbReference type="EnsemblPlants" id="AVESA.00010b.r2.7DG1339710.1">
    <property type="protein sequence ID" value="AVESA.00010b.r2.7DG1339710.1.CDS.1"/>
    <property type="gene ID" value="AVESA.00010b.r2.7DG1339710"/>
</dbReference>
<accession>A0ACD6AAK2</accession>
<sequence>MVVVIGGKVVMQNIKKEAEAVAATALPRVVRVSCHDRDATDSSGEDSPRHGRRYVEEVRIDQGTMTAAPLPPSPCGKGPVLGLGAKRRADVGGAEERKFRGVRKRPWGKYAAEIRDPNKAARVWLGTFDTAEEAAMVYDRAALRLRGPSATTNFPVPPSPSPADTAPLADIDGGNLLLSSSEESSDESQLVGSPVSVLRPPLETAATTTNGGKPDTCCFPGFSPFCIADVVVTPDDEDCMFPGFSFAAPGILDDNYDSVMLSHFEYCAVAEPVSLLDLGELPLWPEVDAFFSDNAVSSGFTCM</sequence>
<proteinExistence type="predicted"/>
<reference evidence="1" key="1">
    <citation type="submission" date="2021-05" db="EMBL/GenBank/DDBJ databases">
        <authorList>
            <person name="Scholz U."/>
            <person name="Mascher M."/>
            <person name="Fiebig A."/>
        </authorList>
    </citation>
    <scope>NUCLEOTIDE SEQUENCE [LARGE SCALE GENOMIC DNA]</scope>
</reference>